<dbReference type="OrthoDB" id="9783680at2"/>
<dbReference type="AlphaFoldDB" id="A0A1H8TWT9"/>
<dbReference type="GO" id="GO:0016787">
    <property type="term" value="F:hydrolase activity"/>
    <property type="evidence" value="ECO:0007669"/>
    <property type="project" value="InterPro"/>
</dbReference>
<dbReference type="Gene3D" id="3.40.10.10">
    <property type="entry name" value="DNA Methylphosphotriester Repair Domain"/>
    <property type="match status" value="1"/>
</dbReference>
<evidence type="ECO:0000259" key="3">
    <source>
        <dbReference type="Pfam" id="PF01223"/>
    </source>
</evidence>
<dbReference type="Gene3D" id="3.40.570.10">
    <property type="entry name" value="Extracellular Endonuclease, subunit A"/>
    <property type="match status" value="1"/>
</dbReference>
<sequence>MHRIHDAAVARALYARVLAAVLALCLSFGGVALAGCSSADSSSGSSEAQQTVATQSSGSSYSAEQADPSAQAGERLAAPTEWDEAASPDYYRVVGPAVCDYAAEEGVATYQGLDSHSRAGAVYTVVTYSMMEAGLARERQDMSDLHPSGWQQNQQVSIQMPDGTTYNGYFYNRSHLLAKSLGGKEALENLITGTRTQNVGANDQTSTPGGMAYAETKARDWLEAHPEGTVYYAATPLYVGDELVARSVVVDIRSSDGSIDEEVEVYNCAKGYVIDYATGAYASDGSAPEPAASEGQGSSSGSSESAQQEQSAPAESSAQPEQSATSEAHDYVMNTNTHKFHYPDCSSVKKMSPKNKQEVHCTRDELIAQGYEPCKNCRP</sequence>
<feature type="compositionally biased region" description="Polar residues" evidence="1">
    <location>
        <begin position="47"/>
        <end position="63"/>
    </location>
</feature>
<evidence type="ECO:0000256" key="2">
    <source>
        <dbReference type="SAM" id="SignalP"/>
    </source>
</evidence>
<keyword evidence="4" id="KW-0540">Nuclease</keyword>
<dbReference type="RefSeq" id="WP_066660517.1">
    <property type="nucleotide sequence ID" value="NZ_CP011402.1"/>
</dbReference>
<proteinExistence type="predicted"/>
<feature type="signal peptide" evidence="2">
    <location>
        <begin position="1"/>
        <end position="34"/>
    </location>
</feature>
<dbReference type="Proteomes" id="UP000182975">
    <property type="component" value="Unassembled WGS sequence"/>
</dbReference>
<accession>A0A1H8TWT9</accession>
<feature type="chain" id="PRO_5038354048" evidence="2">
    <location>
        <begin position="35"/>
        <end position="379"/>
    </location>
</feature>
<protein>
    <submittedName>
        <fullName evidence="4">DNA/RNA non-specific endonuclease</fullName>
    </submittedName>
</protein>
<keyword evidence="4" id="KW-0255">Endonuclease</keyword>
<evidence type="ECO:0000256" key="1">
    <source>
        <dbReference type="SAM" id="MobiDB-lite"/>
    </source>
</evidence>
<feature type="region of interest" description="Disordered" evidence="1">
    <location>
        <begin position="284"/>
        <end position="335"/>
    </location>
</feature>
<dbReference type="SUPFAM" id="SSF57884">
    <property type="entry name" value="Ada DNA repair protein, N-terminal domain (N-Ada 10)"/>
    <property type="match status" value="1"/>
</dbReference>
<organism evidence="4 5">
    <name type="scientific">Denitrobacterium detoxificans</name>
    <dbReference type="NCBI Taxonomy" id="79604"/>
    <lineage>
        <taxon>Bacteria</taxon>
        <taxon>Bacillati</taxon>
        <taxon>Actinomycetota</taxon>
        <taxon>Coriobacteriia</taxon>
        <taxon>Eggerthellales</taxon>
        <taxon>Eggerthellaceae</taxon>
        <taxon>Denitrobacterium</taxon>
    </lineage>
</organism>
<keyword evidence="4" id="KW-0378">Hydrolase</keyword>
<dbReference type="InterPro" id="IPR044929">
    <property type="entry name" value="DNA/RNA_non-sp_Endonuclease_sf"/>
</dbReference>
<dbReference type="InterPro" id="IPR001604">
    <property type="entry name" value="Endo_G_ENPP1-like_dom"/>
</dbReference>
<dbReference type="EMBL" id="FOEC01000013">
    <property type="protein sequence ID" value="SEO95500.1"/>
    <property type="molecule type" value="Genomic_DNA"/>
</dbReference>
<gene>
    <name evidence="4" type="ORF">SAMN02910314_01732</name>
</gene>
<dbReference type="InterPro" id="IPR035451">
    <property type="entry name" value="Ada-like_dom_sf"/>
</dbReference>
<name>A0A1H8TWT9_9ACTN</name>
<reference evidence="5" key="1">
    <citation type="submission" date="2016-10" db="EMBL/GenBank/DDBJ databases">
        <authorList>
            <person name="Varghese N."/>
        </authorList>
    </citation>
    <scope>NUCLEOTIDE SEQUENCE [LARGE SCALE GENOMIC DNA]</scope>
    <source>
        <strain evidence="5">DSM 21843</strain>
    </source>
</reference>
<evidence type="ECO:0000313" key="4">
    <source>
        <dbReference type="EMBL" id="SEO95500.1"/>
    </source>
</evidence>
<evidence type="ECO:0000313" key="5">
    <source>
        <dbReference type="Proteomes" id="UP000182975"/>
    </source>
</evidence>
<keyword evidence="2" id="KW-0732">Signal</keyword>
<dbReference type="Pfam" id="PF01223">
    <property type="entry name" value="Endonuclease_NS"/>
    <property type="match status" value="1"/>
</dbReference>
<feature type="region of interest" description="Disordered" evidence="1">
    <location>
        <begin position="41"/>
        <end position="79"/>
    </location>
</feature>
<dbReference type="GO" id="GO:0046872">
    <property type="term" value="F:metal ion binding"/>
    <property type="evidence" value="ECO:0007669"/>
    <property type="project" value="InterPro"/>
</dbReference>
<feature type="domain" description="DNA/RNA non-specific endonuclease/pyrophosphatase/phosphodiesterase" evidence="3">
    <location>
        <begin position="140"/>
        <end position="257"/>
    </location>
</feature>
<keyword evidence="5" id="KW-1185">Reference proteome</keyword>
<dbReference type="GO" id="GO:0003676">
    <property type="term" value="F:nucleic acid binding"/>
    <property type="evidence" value="ECO:0007669"/>
    <property type="project" value="InterPro"/>
</dbReference>
<feature type="compositionally biased region" description="Low complexity" evidence="1">
    <location>
        <begin position="289"/>
        <end position="326"/>
    </location>
</feature>
<dbReference type="GO" id="GO:0004519">
    <property type="term" value="F:endonuclease activity"/>
    <property type="evidence" value="ECO:0007669"/>
    <property type="project" value="UniProtKB-KW"/>
</dbReference>